<dbReference type="SUPFAM" id="SSF53474">
    <property type="entry name" value="alpha/beta-Hydrolases"/>
    <property type="match status" value="1"/>
</dbReference>
<evidence type="ECO:0000313" key="1">
    <source>
        <dbReference type="EMBL" id="XCJ15885.1"/>
    </source>
</evidence>
<dbReference type="PANTHER" id="PTHR15394:SF3">
    <property type="entry name" value="SERINE HYDROLASE RBBP9"/>
    <property type="match status" value="1"/>
</dbReference>
<dbReference type="InterPro" id="IPR029058">
    <property type="entry name" value="AB_hydrolase_fold"/>
</dbReference>
<proteinExistence type="predicted"/>
<dbReference type="EMBL" id="CP159510">
    <property type="protein sequence ID" value="XCJ15885.1"/>
    <property type="molecule type" value="Genomic_DNA"/>
</dbReference>
<organism evidence="1">
    <name type="scientific">Sporolactobacillus sp. Y61</name>
    <dbReference type="NCBI Taxonomy" id="3160863"/>
    <lineage>
        <taxon>Bacteria</taxon>
        <taxon>Bacillati</taxon>
        <taxon>Bacillota</taxon>
        <taxon>Bacilli</taxon>
        <taxon>Bacillales</taxon>
        <taxon>Sporolactobacillaceae</taxon>
        <taxon>Sporolactobacillus</taxon>
    </lineage>
</organism>
<dbReference type="InterPro" id="IPR010662">
    <property type="entry name" value="RBBP9/YdeN"/>
</dbReference>
<gene>
    <name evidence="1" type="ORF">ABNN70_09140</name>
</gene>
<dbReference type="PANTHER" id="PTHR15394">
    <property type="entry name" value="SERINE HYDROLASE RBBP9"/>
    <property type="match status" value="1"/>
</dbReference>
<name>A0AAU8ICE5_9BACL</name>
<reference evidence="1" key="1">
    <citation type="submission" date="2024-06" db="EMBL/GenBank/DDBJ databases">
        <authorList>
            <person name="Fan A."/>
            <person name="Zhang F.Y."/>
            <person name="Zhang L."/>
        </authorList>
    </citation>
    <scope>NUCLEOTIDE SEQUENCE</scope>
    <source>
        <strain evidence="1">Y61</strain>
    </source>
</reference>
<dbReference type="Pfam" id="PF06821">
    <property type="entry name" value="Ser_hydrolase"/>
    <property type="match status" value="1"/>
</dbReference>
<protein>
    <submittedName>
        <fullName evidence="1">Alpha/beta fold hydrolase</fullName>
    </submittedName>
</protein>
<dbReference type="GO" id="GO:0016787">
    <property type="term" value="F:hydrolase activity"/>
    <property type="evidence" value="ECO:0007669"/>
    <property type="project" value="UniProtKB-KW"/>
</dbReference>
<sequence>MTAFLIIHGFGGSTEGHWQEWLAKKLRKAGFPVYFPQLPDWFHPDKDTWLSALKETMDRIKEEKLVVVTHSLGCVLWLHYAALKAGRKAARVILVSPPSPHLRTGALRVFFPDSPEKERQAEESVQRFYPFPAETGILQSAADRTVIVASSTDPFLPDHSILDYTVYQVPIILLPDMGHINLRTGYGPWPWILDVCLHGRVPGPTDHDDAGYGE</sequence>
<keyword evidence="1" id="KW-0378">Hydrolase</keyword>
<dbReference type="Gene3D" id="3.40.50.1820">
    <property type="entry name" value="alpha/beta hydrolase"/>
    <property type="match status" value="1"/>
</dbReference>
<dbReference type="RefSeq" id="WP_353947618.1">
    <property type="nucleotide sequence ID" value="NZ_CP159510.1"/>
</dbReference>
<accession>A0AAU8ICE5</accession>
<dbReference type="AlphaFoldDB" id="A0AAU8ICE5"/>